<gene>
    <name evidence="3" type="ORF">SAMN05660284_02063</name>
</gene>
<reference evidence="4" key="1">
    <citation type="submission" date="2016-10" db="EMBL/GenBank/DDBJ databases">
        <authorList>
            <person name="Varghese N."/>
            <person name="Submissions S."/>
        </authorList>
    </citation>
    <scope>NUCLEOTIDE SEQUENCE [LARGE SCALE GENOMIC DNA]</scope>
    <source>
        <strain evidence="4">DSM 6150</strain>
    </source>
</reference>
<dbReference type="Gene3D" id="3.30.70.100">
    <property type="match status" value="1"/>
</dbReference>
<dbReference type="GO" id="GO:0046872">
    <property type="term" value="F:metal ion binding"/>
    <property type="evidence" value="ECO:0007669"/>
    <property type="project" value="UniProtKB-KW"/>
</dbReference>
<sequence length="69" mass="7293">METIEIRIEGMSCEGCSGSVTRRLQAVPGVASVEVMLKPGAARIDFDPEKTGVAALEAVIEEAGFDVVR</sequence>
<dbReference type="PROSITE" id="PS50846">
    <property type="entry name" value="HMA_2"/>
    <property type="match status" value="1"/>
</dbReference>
<dbReference type="InterPro" id="IPR006121">
    <property type="entry name" value="HMA_dom"/>
</dbReference>
<accession>A0A1I5B5T6</accession>
<dbReference type="AlphaFoldDB" id="A0A1I5B5T6"/>
<dbReference type="SUPFAM" id="SSF55008">
    <property type="entry name" value="HMA, heavy metal-associated domain"/>
    <property type="match status" value="1"/>
</dbReference>
<dbReference type="CDD" id="cd00371">
    <property type="entry name" value="HMA"/>
    <property type="match status" value="1"/>
</dbReference>
<dbReference type="RefSeq" id="WP_091195909.1">
    <property type="nucleotide sequence ID" value="NZ_FOVE01000015.1"/>
</dbReference>
<dbReference type="Pfam" id="PF00403">
    <property type="entry name" value="HMA"/>
    <property type="match status" value="1"/>
</dbReference>
<dbReference type="OrthoDB" id="9813965at2"/>
<proteinExistence type="predicted"/>
<dbReference type="Proteomes" id="UP000242869">
    <property type="component" value="Unassembled WGS sequence"/>
</dbReference>
<dbReference type="STRING" id="83765.SAMN05660284_02063"/>
<evidence type="ECO:0000259" key="2">
    <source>
        <dbReference type="PROSITE" id="PS50846"/>
    </source>
</evidence>
<dbReference type="PANTHER" id="PTHR46594">
    <property type="entry name" value="P-TYPE CATION-TRANSPORTING ATPASE"/>
    <property type="match status" value="1"/>
</dbReference>
<evidence type="ECO:0000313" key="3">
    <source>
        <dbReference type="EMBL" id="SFN69981.1"/>
    </source>
</evidence>
<evidence type="ECO:0000313" key="4">
    <source>
        <dbReference type="Proteomes" id="UP000242869"/>
    </source>
</evidence>
<evidence type="ECO:0000256" key="1">
    <source>
        <dbReference type="ARBA" id="ARBA00022723"/>
    </source>
</evidence>
<dbReference type="PRINTS" id="PR00942">
    <property type="entry name" value="CUATPASEI"/>
</dbReference>
<dbReference type="FunFam" id="3.30.70.100:FF:000001">
    <property type="entry name" value="ATPase copper transporting beta"/>
    <property type="match status" value="1"/>
</dbReference>
<keyword evidence="4" id="KW-1185">Reference proteome</keyword>
<dbReference type="PANTHER" id="PTHR46594:SF4">
    <property type="entry name" value="P-TYPE CATION-TRANSPORTING ATPASE"/>
    <property type="match status" value="1"/>
</dbReference>
<dbReference type="EMBL" id="FOVE01000015">
    <property type="protein sequence ID" value="SFN69981.1"/>
    <property type="molecule type" value="Genomic_DNA"/>
</dbReference>
<dbReference type="InterPro" id="IPR017969">
    <property type="entry name" value="Heavy-metal-associated_CS"/>
</dbReference>
<organism evidence="3 4">
    <name type="scientific">Formivibrio citricus</name>
    <dbReference type="NCBI Taxonomy" id="83765"/>
    <lineage>
        <taxon>Bacteria</taxon>
        <taxon>Pseudomonadati</taxon>
        <taxon>Pseudomonadota</taxon>
        <taxon>Betaproteobacteria</taxon>
        <taxon>Neisseriales</taxon>
        <taxon>Chitinibacteraceae</taxon>
        <taxon>Formivibrio</taxon>
    </lineage>
</organism>
<dbReference type="PROSITE" id="PS01047">
    <property type="entry name" value="HMA_1"/>
    <property type="match status" value="1"/>
</dbReference>
<name>A0A1I5B5T6_9NEIS</name>
<protein>
    <submittedName>
        <fullName evidence="3">Copper chaperone</fullName>
    </submittedName>
</protein>
<feature type="domain" description="HMA" evidence="2">
    <location>
        <begin position="2"/>
        <end position="68"/>
    </location>
</feature>
<dbReference type="InterPro" id="IPR036163">
    <property type="entry name" value="HMA_dom_sf"/>
</dbReference>
<keyword evidence="1" id="KW-0479">Metal-binding</keyword>